<reference evidence="1 2" key="1">
    <citation type="submission" date="2018-11" db="EMBL/GenBank/DDBJ databases">
        <title>Genome sequences of Brenneria nigrifluens and Brenneria rubrifaciens.</title>
        <authorList>
            <person name="Poret-Peterson A.T."/>
            <person name="McClean A.E."/>
            <person name="Kluepfel D.A."/>
        </authorList>
    </citation>
    <scope>NUCLEOTIDE SEQUENCE [LARGE SCALE GENOMIC DNA]</scope>
    <source>
        <strain evidence="1 2">6D370</strain>
    </source>
</reference>
<dbReference type="KEGG" id="brb:EH207_04250"/>
<dbReference type="AlphaFoldDB" id="A0A4P8QNA1"/>
<dbReference type="Gene3D" id="1.25.40.10">
    <property type="entry name" value="Tetratricopeptide repeat domain"/>
    <property type="match status" value="1"/>
</dbReference>
<dbReference type="Proteomes" id="UP000299580">
    <property type="component" value="Chromosome"/>
</dbReference>
<evidence type="ECO:0000313" key="1">
    <source>
        <dbReference type="EMBL" id="QCR07806.1"/>
    </source>
</evidence>
<gene>
    <name evidence="1" type="ORF">EH207_04250</name>
</gene>
<dbReference type="RefSeq" id="WP_137712872.1">
    <property type="nucleotide sequence ID" value="NZ_CP034035.1"/>
</dbReference>
<dbReference type="InterPro" id="IPR010323">
    <property type="entry name" value="DUF924"/>
</dbReference>
<dbReference type="Pfam" id="PF06041">
    <property type="entry name" value="DUF924"/>
    <property type="match status" value="1"/>
</dbReference>
<dbReference type="SUPFAM" id="SSF48452">
    <property type="entry name" value="TPR-like"/>
    <property type="match status" value="1"/>
</dbReference>
<dbReference type="OrthoDB" id="7593450at2"/>
<dbReference type="EMBL" id="CP034035">
    <property type="protein sequence ID" value="QCR07806.1"/>
    <property type="molecule type" value="Genomic_DNA"/>
</dbReference>
<protein>
    <submittedName>
        <fullName evidence="1">DUF924 domain-containing protein</fullName>
    </submittedName>
</protein>
<dbReference type="Gene3D" id="1.20.58.320">
    <property type="entry name" value="TPR-like"/>
    <property type="match status" value="1"/>
</dbReference>
<keyword evidence="2" id="KW-1185">Reference proteome</keyword>
<name>A0A4P8QNA1_9GAMM</name>
<proteinExistence type="predicted"/>
<evidence type="ECO:0000313" key="2">
    <source>
        <dbReference type="Proteomes" id="UP000299580"/>
    </source>
</evidence>
<sequence length="180" mass="21115">MKKEIAKADNEILKFWFDEISPARWFDADPAFDELIRRRFSEVHGAAVRGELFEWRETLSGRLAEIIVLDQFSRNLFRHHPAAYASDGMALILAQELVKQPDFNLLPVEKRDVALLPYMHAESSAIHEIAIKLYKKFGSEDSLKFEIAHKRTIDKFGRYPHRNKALNRRSTEEEMTWLEK</sequence>
<dbReference type="InterPro" id="IPR011990">
    <property type="entry name" value="TPR-like_helical_dom_sf"/>
</dbReference>
<organism evidence="1 2">
    <name type="scientific">Brenneria rubrifaciens</name>
    <dbReference type="NCBI Taxonomy" id="55213"/>
    <lineage>
        <taxon>Bacteria</taxon>
        <taxon>Pseudomonadati</taxon>
        <taxon>Pseudomonadota</taxon>
        <taxon>Gammaproteobacteria</taxon>
        <taxon>Enterobacterales</taxon>
        <taxon>Pectobacteriaceae</taxon>
        <taxon>Brenneria</taxon>
    </lineage>
</organism>
<accession>A0A4P8QNA1</accession>